<accession>A0A518GCZ3</accession>
<dbReference type="KEGG" id="ahel:Q31a_48460"/>
<dbReference type="Proteomes" id="UP000318017">
    <property type="component" value="Chromosome"/>
</dbReference>
<feature type="transmembrane region" description="Helical" evidence="1">
    <location>
        <begin position="12"/>
        <end position="38"/>
    </location>
</feature>
<feature type="transmembrane region" description="Helical" evidence="1">
    <location>
        <begin position="112"/>
        <end position="139"/>
    </location>
</feature>
<evidence type="ECO:0000313" key="3">
    <source>
        <dbReference type="Proteomes" id="UP000318017"/>
    </source>
</evidence>
<keyword evidence="1" id="KW-0812">Transmembrane</keyword>
<keyword evidence="1" id="KW-1133">Transmembrane helix</keyword>
<sequence>MWLPIGKFILRSYAVLWLTAVGGILGANLGSCVAMLFLVTDMKSVDVQPWLHAGWYGGTILFFLGALTGRLSFINGASTKGQSEETDEVPARSNTLSKARLSRAASSTEGSFLGHVAGGALAGGILGGIFGASLLVFWFSFACSPLSTANIASSVEFVPHSPVGGKLARTQVQTQHPIALELCLTPAVVGSVCAAIAGGILYYKYRPEDPTENSAA</sequence>
<evidence type="ECO:0000313" key="2">
    <source>
        <dbReference type="EMBL" id="QDV26472.1"/>
    </source>
</evidence>
<proteinExistence type="predicted"/>
<keyword evidence="3" id="KW-1185">Reference proteome</keyword>
<organism evidence="2 3">
    <name type="scientific">Aureliella helgolandensis</name>
    <dbReference type="NCBI Taxonomy" id="2527968"/>
    <lineage>
        <taxon>Bacteria</taxon>
        <taxon>Pseudomonadati</taxon>
        <taxon>Planctomycetota</taxon>
        <taxon>Planctomycetia</taxon>
        <taxon>Pirellulales</taxon>
        <taxon>Pirellulaceae</taxon>
        <taxon>Aureliella</taxon>
    </lineage>
</organism>
<feature type="transmembrane region" description="Helical" evidence="1">
    <location>
        <begin position="50"/>
        <end position="73"/>
    </location>
</feature>
<evidence type="ECO:0008006" key="4">
    <source>
        <dbReference type="Google" id="ProtNLM"/>
    </source>
</evidence>
<protein>
    <recommendedName>
        <fullName evidence="4">Transmembrane protein</fullName>
    </recommendedName>
</protein>
<keyword evidence="1" id="KW-0472">Membrane</keyword>
<feature type="transmembrane region" description="Helical" evidence="1">
    <location>
        <begin position="178"/>
        <end position="203"/>
    </location>
</feature>
<gene>
    <name evidence="2" type="ORF">Q31a_48460</name>
</gene>
<reference evidence="2 3" key="1">
    <citation type="submission" date="2019-02" db="EMBL/GenBank/DDBJ databases">
        <title>Deep-cultivation of Planctomycetes and their phenomic and genomic characterization uncovers novel biology.</title>
        <authorList>
            <person name="Wiegand S."/>
            <person name="Jogler M."/>
            <person name="Boedeker C."/>
            <person name="Pinto D."/>
            <person name="Vollmers J."/>
            <person name="Rivas-Marin E."/>
            <person name="Kohn T."/>
            <person name="Peeters S.H."/>
            <person name="Heuer A."/>
            <person name="Rast P."/>
            <person name="Oberbeckmann S."/>
            <person name="Bunk B."/>
            <person name="Jeske O."/>
            <person name="Meyerdierks A."/>
            <person name="Storesund J.E."/>
            <person name="Kallscheuer N."/>
            <person name="Luecker S."/>
            <person name="Lage O.M."/>
            <person name="Pohl T."/>
            <person name="Merkel B.J."/>
            <person name="Hornburger P."/>
            <person name="Mueller R.-W."/>
            <person name="Bruemmer F."/>
            <person name="Labrenz M."/>
            <person name="Spormann A.M."/>
            <person name="Op den Camp H."/>
            <person name="Overmann J."/>
            <person name="Amann R."/>
            <person name="Jetten M.S.M."/>
            <person name="Mascher T."/>
            <person name="Medema M.H."/>
            <person name="Devos D.P."/>
            <person name="Kaster A.-K."/>
            <person name="Ovreas L."/>
            <person name="Rohde M."/>
            <person name="Galperin M.Y."/>
            <person name="Jogler C."/>
        </authorList>
    </citation>
    <scope>NUCLEOTIDE SEQUENCE [LARGE SCALE GENOMIC DNA]</scope>
    <source>
        <strain evidence="2 3">Q31a</strain>
    </source>
</reference>
<dbReference type="EMBL" id="CP036298">
    <property type="protein sequence ID" value="QDV26472.1"/>
    <property type="molecule type" value="Genomic_DNA"/>
</dbReference>
<evidence type="ECO:0000256" key="1">
    <source>
        <dbReference type="SAM" id="Phobius"/>
    </source>
</evidence>
<name>A0A518GCZ3_9BACT</name>
<dbReference type="AlphaFoldDB" id="A0A518GCZ3"/>